<feature type="active site" description="Charge relay system" evidence="8">
    <location>
        <position position="757"/>
    </location>
</feature>
<evidence type="ECO:0000256" key="2">
    <source>
        <dbReference type="ARBA" id="ARBA00008524"/>
    </source>
</evidence>
<evidence type="ECO:0000256" key="5">
    <source>
        <dbReference type="ARBA" id="ARBA00022801"/>
    </source>
</evidence>
<gene>
    <name evidence="12" type="ORF">ENR23_03465</name>
</gene>
<dbReference type="Pfam" id="PF26549">
    <property type="entry name" value="Tricorn_N"/>
    <property type="match status" value="1"/>
</dbReference>
<dbReference type="InterPro" id="IPR036034">
    <property type="entry name" value="PDZ_sf"/>
</dbReference>
<dbReference type="AlphaFoldDB" id="A0A832I0M1"/>
<dbReference type="SUPFAM" id="SSF52096">
    <property type="entry name" value="ClpP/crotonase"/>
    <property type="match status" value="1"/>
</dbReference>
<reference evidence="12" key="1">
    <citation type="journal article" date="2020" name="mSystems">
        <title>Genome- and Community-Level Interaction Insights into Carbon Utilization and Element Cycling Functions of Hydrothermarchaeota in Hydrothermal Sediment.</title>
        <authorList>
            <person name="Zhou Z."/>
            <person name="Liu Y."/>
            <person name="Xu W."/>
            <person name="Pan J."/>
            <person name="Luo Z.H."/>
            <person name="Li M."/>
        </authorList>
    </citation>
    <scope>NUCLEOTIDE SEQUENCE [LARGE SCALE GENOMIC DNA]</scope>
    <source>
        <strain evidence="12">SpSt-381</strain>
    </source>
</reference>
<dbReference type="InterPro" id="IPR029045">
    <property type="entry name" value="ClpP/crotonase-like_dom_sf"/>
</dbReference>
<dbReference type="InterPro" id="IPR015943">
    <property type="entry name" value="WD40/YVTN_repeat-like_dom_sf"/>
</dbReference>
<proteinExistence type="inferred from homology"/>
<dbReference type="Pfam" id="PF03572">
    <property type="entry name" value="Peptidase_S41"/>
    <property type="match status" value="1"/>
</dbReference>
<dbReference type="GO" id="GO:0006508">
    <property type="term" value="P:proteolysis"/>
    <property type="evidence" value="ECO:0007669"/>
    <property type="project" value="UniProtKB-UniRule"/>
</dbReference>
<dbReference type="GO" id="GO:0005737">
    <property type="term" value="C:cytoplasm"/>
    <property type="evidence" value="ECO:0007669"/>
    <property type="project" value="UniProtKB-SubCell"/>
</dbReference>
<feature type="active site" description="Charge relay system" evidence="8">
    <location>
        <position position="1037"/>
    </location>
</feature>
<dbReference type="Gene3D" id="3.30.750.44">
    <property type="match status" value="1"/>
</dbReference>
<dbReference type="PIRSF" id="PIRSF036421">
    <property type="entry name" value="Tricorn_protease"/>
    <property type="match status" value="1"/>
</dbReference>
<feature type="active site" description="Nucleophile" evidence="8">
    <location>
        <position position="980"/>
    </location>
</feature>
<dbReference type="SUPFAM" id="SSF82171">
    <property type="entry name" value="DPP6 N-terminal domain-like"/>
    <property type="match status" value="1"/>
</dbReference>
<feature type="region of interest" description="Disordered" evidence="9">
    <location>
        <begin position="542"/>
        <end position="573"/>
    </location>
</feature>
<dbReference type="InterPro" id="IPR028204">
    <property type="entry name" value="Tricorn_C1"/>
</dbReference>
<dbReference type="GO" id="GO:0008236">
    <property type="term" value="F:serine-type peptidase activity"/>
    <property type="evidence" value="ECO:0007669"/>
    <property type="project" value="UniProtKB-UniRule"/>
</dbReference>
<evidence type="ECO:0000313" key="12">
    <source>
        <dbReference type="EMBL" id="HGZ42481.1"/>
    </source>
</evidence>
<dbReference type="SUPFAM" id="SSF50156">
    <property type="entry name" value="PDZ domain-like"/>
    <property type="match status" value="1"/>
</dbReference>
<comment type="function">
    <text evidence="7">Degrades oligopeptides.</text>
</comment>
<protein>
    <recommendedName>
        <fullName evidence="7">Tricorn protease homolog</fullName>
        <ecNumber evidence="7">3.4.21.-</ecNumber>
    </recommendedName>
</protein>
<dbReference type="InterPro" id="IPR012393">
    <property type="entry name" value="Tricorn_protease"/>
</dbReference>
<keyword evidence="3 7" id="KW-0963">Cytoplasm</keyword>
<dbReference type="Pfam" id="PF14685">
    <property type="entry name" value="PDZ_Tricorn"/>
    <property type="match status" value="1"/>
</dbReference>
<dbReference type="Gene3D" id="2.130.10.10">
    <property type="entry name" value="YVTN repeat-like/Quinoprotein amine dehydrogenase"/>
    <property type="match status" value="1"/>
</dbReference>
<comment type="caution">
    <text evidence="12">The sequence shown here is derived from an EMBL/GenBank/DDBJ whole genome shotgun (WGS) entry which is preliminary data.</text>
</comment>
<evidence type="ECO:0000256" key="10">
    <source>
        <dbReference type="SAM" id="SignalP"/>
    </source>
</evidence>
<organism evidence="12">
    <name type="scientific">Eiseniibacteriota bacterium</name>
    <dbReference type="NCBI Taxonomy" id="2212470"/>
    <lineage>
        <taxon>Bacteria</taxon>
        <taxon>Candidatus Eiseniibacteriota</taxon>
    </lineage>
</organism>
<evidence type="ECO:0000256" key="9">
    <source>
        <dbReference type="SAM" id="MobiDB-lite"/>
    </source>
</evidence>
<evidence type="ECO:0000259" key="11">
    <source>
        <dbReference type="SMART" id="SM00245"/>
    </source>
</evidence>
<comment type="similarity">
    <text evidence="2 7">Belongs to the peptidase S41B family.</text>
</comment>
<keyword evidence="6 7" id="KW-0720">Serine protease</keyword>
<dbReference type="SMART" id="SM00245">
    <property type="entry name" value="TSPc"/>
    <property type="match status" value="1"/>
</dbReference>
<evidence type="ECO:0000256" key="6">
    <source>
        <dbReference type="ARBA" id="ARBA00022825"/>
    </source>
</evidence>
<dbReference type="PANTHER" id="PTHR43253">
    <property type="entry name" value="TRICORN PROTEASE HOMOLOG 2-RELATED"/>
    <property type="match status" value="1"/>
</dbReference>
<feature type="domain" description="Tail specific protease" evidence="11">
    <location>
        <begin position="857"/>
        <end position="1048"/>
    </location>
</feature>
<evidence type="ECO:0000256" key="4">
    <source>
        <dbReference type="ARBA" id="ARBA00022670"/>
    </source>
</evidence>
<dbReference type="Gene3D" id="3.90.226.10">
    <property type="entry name" value="2-enoyl-CoA Hydratase, Chain A, domain 1"/>
    <property type="match status" value="1"/>
</dbReference>
<dbReference type="SUPFAM" id="SSF69304">
    <property type="entry name" value="Tricorn protease N-terminal domain"/>
    <property type="match status" value="1"/>
</dbReference>
<dbReference type="Pfam" id="PF14684">
    <property type="entry name" value="Tricorn_C1"/>
    <property type="match status" value="1"/>
</dbReference>
<dbReference type="Gene3D" id="2.120.10.60">
    <property type="entry name" value="Tricorn protease N-terminal domain"/>
    <property type="match status" value="1"/>
</dbReference>
<dbReference type="EMBL" id="DSQF01000005">
    <property type="protein sequence ID" value="HGZ42481.1"/>
    <property type="molecule type" value="Genomic_DNA"/>
</dbReference>
<dbReference type="Gene3D" id="2.30.42.10">
    <property type="match status" value="1"/>
</dbReference>
<evidence type="ECO:0000256" key="8">
    <source>
        <dbReference type="PIRSR" id="PIRSR036421-1"/>
    </source>
</evidence>
<feature type="compositionally biased region" description="Low complexity" evidence="9">
    <location>
        <begin position="556"/>
        <end position="565"/>
    </location>
</feature>
<evidence type="ECO:0000256" key="3">
    <source>
        <dbReference type="ARBA" id="ARBA00022490"/>
    </source>
</evidence>
<dbReference type="PANTHER" id="PTHR43253:SF1">
    <property type="entry name" value="TRICORN PROTEASE HOMOLOG 2-RELATED"/>
    <property type="match status" value="1"/>
</dbReference>
<keyword evidence="4 7" id="KW-0645">Protease</keyword>
<sequence length="1091" mass="120117">MNGRFRFVLSAALAAASLLAAAPSRAVDPADTRMLASPALAADRVAFVYDNDLWVAGREGGAARRVTRAAGRETNPAFSPDGRWLAFSAPYDGNVDVYVMPSGGGEARRLTWHPGNDVVRGWTPDGRVLFSSPREAFNGRLVRLYTVPVEGGPAARVPVPYGFKAALSPDGSRIAYTTSEEAFVQWKRYRGGRAGRIWILRFDDQSVVEVPKPAGGCNDTDPRWSGNALIFNSDRAGEFNLHRFDPATGAVTQLTRLDGFPVLDPSVGPDGAIAFEHGGWIHRLDPGAAEPVRLRIAVSSDLPETRPRLASGGNWVRGASPSPDAKRVALEFRGEIVTVPAEKGDPRVLTASPGAHDRSPAWSPDGRRIAWFSDQGGEYALWIGPQDGRGAAKRYALPGAGFYDEPAWSPDGARIAFRDNSQSVWVFEVASGAATRIAQEPVYSPLNLLSVNWSPDSRWLAYTLQDHGMMRAVHVWSVEHRRSFRVTDGLSEMSDPVFDPNGEYLYVLASTDAGPLKDWFSQISTDMQMKYGVYAVTLRRDGPNPLAPRSDEAAPKGEPGAAGKAPAKEPPARPPVVRIDFERIGDRIVALPVGTGTRRGLAVGASGEIYWLETVGRTAFDAWEGPAELKRFTLEKRETKTIARDVDRFQLAAEGKKVLYRVKDGLFLADAGDELPPGKGALALDRVSVRVEPRAEWAQIFDEAWRLQRDWFYDPGMHGADWPAVREKYRAFLPHLATRHDLDRVLRWMLSELAVGHSYLSPGEYPETPKKVAIGLLGADLAVEHGRWRFTKVFGGLNWNPDLRAPLRTPGVDVRDGEYLLAVEGRDLRPPADPYAPFENAVDRQVRITVGPSPDGRGAREVVVVPVASETNLRYLDWVESNLRLVDERTGGRVAYVHLPNTAEEGHAMFKRYFYPQSHKEAIILDERYNGGGLVADYYIDIMRRPFLSYWAMRYGADLVTPRGAIFGPKVMIADEFAGSGGDFLPWMFKKLGLGPVVGKRTWGGLVGILGFPVLVDGGSVTAPNLAIWTEDGWIVENEGVAPDVEVEQWPKDLNAGRDPQLEKAIELVMEALRSNPPKRPVRPPFPKRAR</sequence>
<evidence type="ECO:0000256" key="7">
    <source>
        <dbReference type="PIRNR" id="PIRNR036421"/>
    </source>
</evidence>
<comment type="subcellular location">
    <subcellularLocation>
        <location evidence="1 7">Cytoplasm</location>
    </subcellularLocation>
</comment>
<dbReference type="Pfam" id="PF26550">
    <property type="entry name" value="Tricorn_2nd"/>
    <property type="match status" value="1"/>
</dbReference>
<feature type="signal peptide" evidence="10">
    <location>
        <begin position="1"/>
        <end position="26"/>
    </location>
</feature>
<dbReference type="CDD" id="cd07562">
    <property type="entry name" value="Peptidase_S41_TRI"/>
    <property type="match status" value="1"/>
</dbReference>
<dbReference type="InterPro" id="IPR005151">
    <property type="entry name" value="Tail-specific_protease"/>
</dbReference>
<accession>A0A832I0M1</accession>
<feature type="chain" id="PRO_5032383435" description="Tricorn protease homolog" evidence="10">
    <location>
        <begin position="27"/>
        <end position="1091"/>
    </location>
</feature>
<dbReference type="EC" id="3.4.21.-" evidence="7"/>
<keyword evidence="5 7" id="KW-0378">Hydrolase</keyword>
<evidence type="ECO:0000256" key="1">
    <source>
        <dbReference type="ARBA" id="ARBA00004496"/>
    </source>
</evidence>
<keyword evidence="10" id="KW-0732">Signal</keyword>
<dbReference type="InterPro" id="IPR029414">
    <property type="entry name" value="Tricorn_PDZ"/>
</dbReference>
<name>A0A832I0M1_UNCEI</name>